<dbReference type="KEGG" id="bbgw:UT28_C0001G0866"/>
<name>A0A0G4B5E3_9BACT</name>
<dbReference type="STRING" id="1618337.UT28_C0001G0866"/>
<protein>
    <submittedName>
        <fullName evidence="2">Uncharacterized protein</fullName>
    </submittedName>
</protein>
<organism evidence="2 3">
    <name type="scientific">Berkelbacteria bacterium GW2011_GWE1_39_12</name>
    <dbReference type="NCBI Taxonomy" id="1618337"/>
    <lineage>
        <taxon>Bacteria</taxon>
        <taxon>Candidatus Berkelbacteria</taxon>
    </lineage>
</organism>
<proteinExistence type="predicted"/>
<evidence type="ECO:0000256" key="1">
    <source>
        <dbReference type="SAM" id="Coils"/>
    </source>
</evidence>
<accession>A0A0G4B5E3</accession>
<dbReference type="EMBL" id="CP011213">
    <property type="protein sequence ID" value="AKM82643.1"/>
    <property type="molecule type" value="Genomic_DNA"/>
</dbReference>
<keyword evidence="1" id="KW-0175">Coiled coil</keyword>
<evidence type="ECO:0000313" key="3">
    <source>
        <dbReference type="Proteomes" id="UP000035648"/>
    </source>
</evidence>
<dbReference type="Proteomes" id="UP000035648">
    <property type="component" value="Chromosome"/>
</dbReference>
<reference evidence="2 3" key="1">
    <citation type="journal article" date="2015" name="Nature">
        <title>rRNA introns, odd ribosomes, and small enigmatic genomes across a large radiation of phyla.</title>
        <authorList>
            <person name="Brown C.T."/>
            <person name="Hug L.A."/>
            <person name="Thomas B.C."/>
            <person name="Sharon I."/>
            <person name="Castelle C.J."/>
            <person name="Singh A."/>
            <person name="Wilkins M.J."/>
            <person name="Williams K.H."/>
            <person name="Banfield J.F."/>
        </authorList>
    </citation>
    <scope>NUCLEOTIDE SEQUENCE [LARGE SCALE GENOMIC DNA]</scope>
</reference>
<feature type="coiled-coil region" evidence="1">
    <location>
        <begin position="63"/>
        <end position="118"/>
    </location>
</feature>
<dbReference type="SUPFAM" id="SSF158430">
    <property type="entry name" value="Bacillus cereus metalloprotein-like"/>
    <property type="match status" value="2"/>
</dbReference>
<dbReference type="InterPro" id="IPR021328">
    <property type="entry name" value="CotB-like"/>
</dbReference>
<sequence length="262" mass="30428">MNSDEIIKDDSGMTTMYLANPNTKNPDALKFANLLFIADDLQDHLVVGEILLPTKFEKLMPYIKTIRIKIEEMSEIIEEAKNLELGDEKIDSLTDDVLDQTEKVIEQMREMEDRQEEGDIHTLIWPMFFDHMIREGEFILSHQNDIKEGRLIDINELVNFWTEIMAEHGLFTSHLLDPTESDLIEEQLDVADTFYDFLESETTDYNKIIEALDDVINSETELIENLENGNVASIIPPELADHMREETLYFKNELLRLTAKTE</sequence>
<dbReference type="AlphaFoldDB" id="A0A0G4B5E3"/>
<gene>
    <name evidence="2" type="ORF">UT28_C0001G0866</name>
</gene>
<evidence type="ECO:0000313" key="2">
    <source>
        <dbReference type="EMBL" id="AKM82643.1"/>
    </source>
</evidence>
<dbReference type="Pfam" id="PF11155">
    <property type="entry name" value="DUF2935"/>
    <property type="match status" value="2"/>
</dbReference>
<dbReference type="Gene3D" id="1.20.1260.120">
    <property type="entry name" value="Protein of unknown function DUF2935"/>
    <property type="match status" value="1"/>
</dbReference>